<dbReference type="EMBL" id="CP002582">
    <property type="protein sequence ID" value="ADZ82119.1"/>
    <property type="molecule type" value="Genomic_DNA"/>
</dbReference>
<dbReference type="STRING" id="642492.Clole_0372"/>
<dbReference type="KEGG" id="cle:Clole_0372"/>
<keyword evidence="1" id="KW-0813">Transport</keyword>
<dbReference type="PROSITE" id="PS00211">
    <property type="entry name" value="ABC_TRANSPORTER_1"/>
    <property type="match status" value="1"/>
</dbReference>
<evidence type="ECO:0000259" key="4">
    <source>
        <dbReference type="PROSITE" id="PS50893"/>
    </source>
</evidence>
<sequence>MIFEVKDGAYGFGEEIFFENLNFTIGDGETLAILGPNGIGKTTLLKCMMGLKPWRHGESRIDGKSIKQLSEKEVWTNIGYVAQAKNVTFTYTAREMVLLGRSAHLGIFSQPSKEDIEIADEAMEMVGITHLANKNCHQMSGGQLQMVLIARALASKPRMLIMDEPESNLDFKNQLIILDTIEKLAKKHQISCIINTHYPAHALRVAHKSLILSKNKEWFWGDSKKVINEINMKKAFDVKVAIESIHIEDEQHTYVVPISFAR</sequence>
<dbReference type="Gene3D" id="3.40.50.300">
    <property type="entry name" value="P-loop containing nucleotide triphosphate hydrolases"/>
    <property type="match status" value="1"/>
</dbReference>
<dbReference type="RefSeq" id="WP_013655420.1">
    <property type="nucleotide sequence ID" value="NC_015275.1"/>
</dbReference>
<keyword evidence="6" id="KW-1185">Reference proteome</keyword>
<name>F2JJS7_CELLD</name>
<dbReference type="InterPro" id="IPR003439">
    <property type="entry name" value="ABC_transporter-like_ATP-bd"/>
</dbReference>
<feature type="domain" description="ABC transporter" evidence="4">
    <location>
        <begin position="3"/>
        <end position="239"/>
    </location>
</feature>
<dbReference type="InterPro" id="IPR027417">
    <property type="entry name" value="P-loop_NTPase"/>
</dbReference>
<accession>F2JJS7</accession>
<dbReference type="FunFam" id="3.40.50.300:FF:000134">
    <property type="entry name" value="Iron-enterobactin ABC transporter ATP-binding protein"/>
    <property type="match status" value="1"/>
</dbReference>
<dbReference type="PROSITE" id="PS50893">
    <property type="entry name" value="ABC_TRANSPORTER_2"/>
    <property type="match status" value="1"/>
</dbReference>
<gene>
    <name evidence="5" type="ordered locus">Clole_0372</name>
</gene>
<keyword evidence="3" id="KW-0067">ATP-binding</keyword>
<keyword evidence="2" id="KW-0547">Nucleotide-binding</keyword>
<reference evidence="5 6" key="1">
    <citation type="journal article" date="2011" name="J. Bacteriol.">
        <title>Complete genome sequence of the cellulose-degrading bacterium Cellulosilyticum lentocellum.</title>
        <authorList>
            <consortium name="US DOE Joint Genome Institute"/>
            <person name="Miller D.A."/>
            <person name="Suen G."/>
            <person name="Bruce D."/>
            <person name="Copeland A."/>
            <person name="Cheng J.F."/>
            <person name="Detter C."/>
            <person name="Goodwin L.A."/>
            <person name="Han C.S."/>
            <person name="Hauser L.J."/>
            <person name="Land M.L."/>
            <person name="Lapidus A."/>
            <person name="Lucas S."/>
            <person name="Meincke L."/>
            <person name="Pitluck S."/>
            <person name="Tapia R."/>
            <person name="Teshima H."/>
            <person name="Woyke T."/>
            <person name="Fox B.G."/>
            <person name="Angert E.R."/>
            <person name="Currie C.R."/>
        </authorList>
    </citation>
    <scope>NUCLEOTIDE SEQUENCE [LARGE SCALE GENOMIC DNA]</scope>
    <source>
        <strain evidence="6">ATCC 49066 / DSM 5427 / NCIMB 11756 / RHM5</strain>
    </source>
</reference>
<dbReference type="Proteomes" id="UP000008467">
    <property type="component" value="Chromosome"/>
</dbReference>
<dbReference type="AlphaFoldDB" id="F2JJS7"/>
<dbReference type="HOGENOM" id="CLU_000604_1_11_9"/>
<evidence type="ECO:0000256" key="1">
    <source>
        <dbReference type="ARBA" id="ARBA00022448"/>
    </source>
</evidence>
<dbReference type="InterPro" id="IPR017871">
    <property type="entry name" value="ABC_transporter-like_CS"/>
</dbReference>
<proteinExistence type="predicted"/>
<keyword evidence="5" id="KW-0378">Hydrolase</keyword>
<evidence type="ECO:0000256" key="3">
    <source>
        <dbReference type="ARBA" id="ARBA00022840"/>
    </source>
</evidence>
<evidence type="ECO:0000313" key="5">
    <source>
        <dbReference type="EMBL" id="ADZ82119.1"/>
    </source>
</evidence>
<dbReference type="InterPro" id="IPR003593">
    <property type="entry name" value="AAA+_ATPase"/>
</dbReference>
<dbReference type="EC" id="3.6.3.28" evidence="5"/>
<dbReference type="GO" id="GO:0016887">
    <property type="term" value="F:ATP hydrolysis activity"/>
    <property type="evidence" value="ECO:0007669"/>
    <property type="project" value="InterPro"/>
</dbReference>
<dbReference type="eggNOG" id="COG1120">
    <property type="taxonomic scope" value="Bacteria"/>
</dbReference>
<evidence type="ECO:0000313" key="6">
    <source>
        <dbReference type="Proteomes" id="UP000008467"/>
    </source>
</evidence>
<dbReference type="PANTHER" id="PTHR42734:SF19">
    <property type="entry name" value="IRON COMPOUNDS ABC TRANSPORTER, ATP-BINDING PROTEIN"/>
    <property type="match status" value="1"/>
</dbReference>
<evidence type="ECO:0000256" key="2">
    <source>
        <dbReference type="ARBA" id="ARBA00022741"/>
    </source>
</evidence>
<dbReference type="SMART" id="SM00382">
    <property type="entry name" value="AAA"/>
    <property type="match status" value="1"/>
</dbReference>
<organism evidence="5 6">
    <name type="scientific">Cellulosilyticum lentocellum (strain ATCC 49066 / DSM 5427 / NCIMB 11756 / RHM5)</name>
    <name type="common">Clostridium lentocellum</name>
    <dbReference type="NCBI Taxonomy" id="642492"/>
    <lineage>
        <taxon>Bacteria</taxon>
        <taxon>Bacillati</taxon>
        <taxon>Bacillota</taxon>
        <taxon>Clostridia</taxon>
        <taxon>Lachnospirales</taxon>
        <taxon>Cellulosilyticaceae</taxon>
        <taxon>Cellulosilyticum</taxon>
    </lineage>
</organism>
<protein>
    <submittedName>
        <fullName evidence="5">Phosphonate-transporting ATPase</fullName>
        <ecNumber evidence="5">3.6.3.28</ecNumber>
    </submittedName>
</protein>
<dbReference type="SUPFAM" id="SSF52540">
    <property type="entry name" value="P-loop containing nucleoside triphosphate hydrolases"/>
    <property type="match status" value="1"/>
</dbReference>
<dbReference type="PANTHER" id="PTHR42734">
    <property type="entry name" value="METAL TRANSPORT SYSTEM ATP-BINDING PROTEIN TM_0124-RELATED"/>
    <property type="match status" value="1"/>
</dbReference>
<dbReference type="InterPro" id="IPR050153">
    <property type="entry name" value="Metal_Ion_Import_ABC"/>
</dbReference>
<dbReference type="Pfam" id="PF00005">
    <property type="entry name" value="ABC_tran"/>
    <property type="match status" value="1"/>
</dbReference>
<dbReference type="GO" id="GO:0005524">
    <property type="term" value="F:ATP binding"/>
    <property type="evidence" value="ECO:0007669"/>
    <property type="project" value="UniProtKB-KW"/>
</dbReference>